<dbReference type="PANTHER" id="PTHR47926">
    <property type="entry name" value="PENTATRICOPEPTIDE REPEAT-CONTAINING PROTEIN"/>
    <property type="match status" value="1"/>
</dbReference>
<reference evidence="4" key="2">
    <citation type="submission" date="2025-08" db="UniProtKB">
        <authorList>
            <consortium name="RefSeq"/>
        </authorList>
    </citation>
    <scope>IDENTIFICATION</scope>
    <source>
        <tissue evidence="4">Leaf</tissue>
    </source>
</reference>
<keyword evidence="3" id="KW-1185">Reference proteome</keyword>
<dbReference type="InterPro" id="IPR046960">
    <property type="entry name" value="PPR_At4g14850-like_plant"/>
</dbReference>
<dbReference type="InterPro" id="IPR002885">
    <property type="entry name" value="PPR_rpt"/>
</dbReference>
<feature type="repeat" description="PPR" evidence="2">
    <location>
        <begin position="157"/>
        <end position="191"/>
    </location>
</feature>
<name>A0A9R0K5L8_SPIOL</name>
<dbReference type="Pfam" id="PF01535">
    <property type="entry name" value="PPR"/>
    <property type="match status" value="5"/>
</dbReference>
<dbReference type="GO" id="GO:0009451">
    <property type="term" value="P:RNA modification"/>
    <property type="evidence" value="ECO:0007669"/>
    <property type="project" value="InterPro"/>
</dbReference>
<dbReference type="RefSeq" id="XP_021859360.2">
    <property type="nucleotide sequence ID" value="XM_022003668.2"/>
</dbReference>
<dbReference type="NCBIfam" id="TIGR00756">
    <property type="entry name" value="PPR"/>
    <property type="match status" value="6"/>
</dbReference>
<dbReference type="SUPFAM" id="SSF48452">
    <property type="entry name" value="TPR-like"/>
    <property type="match status" value="1"/>
</dbReference>
<reference evidence="3" key="1">
    <citation type="journal article" date="2021" name="Nat. Commun.">
        <title>Genomic analyses provide insights into spinach domestication and the genetic basis of agronomic traits.</title>
        <authorList>
            <person name="Cai X."/>
            <person name="Sun X."/>
            <person name="Xu C."/>
            <person name="Sun H."/>
            <person name="Wang X."/>
            <person name="Ge C."/>
            <person name="Zhang Z."/>
            <person name="Wang Q."/>
            <person name="Fei Z."/>
            <person name="Jiao C."/>
            <person name="Wang Q."/>
        </authorList>
    </citation>
    <scope>NUCLEOTIDE SEQUENCE [LARGE SCALE GENOMIC DNA]</scope>
    <source>
        <strain evidence="3">cv. Varoflay</strain>
    </source>
</reference>
<dbReference type="Pfam" id="PF20431">
    <property type="entry name" value="E_motif"/>
    <property type="match status" value="1"/>
</dbReference>
<keyword evidence="1" id="KW-0677">Repeat</keyword>
<dbReference type="GO" id="GO:0003723">
    <property type="term" value="F:RNA binding"/>
    <property type="evidence" value="ECO:0007669"/>
    <property type="project" value="InterPro"/>
</dbReference>
<evidence type="ECO:0000256" key="1">
    <source>
        <dbReference type="ARBA" id="ARBA00022737"/>
    </source>
</evidence>
<evidence type="ECO:0000256" key="2">
    <source>
        <dbReference type="PROSITE-ProRule" id="PRU00708"/>
    </source>
</evidence>
<sequence>MFKGYSQNGMHKEVISLFGKMMECYVKPSCYTFPMILKSCGKLSALCEGEQVHSLVLKKGFRTNLFVGNTLIEMYSGSGEVGHAYKVFCEMTLRNVVAWTCMINGFISCGDVKSAREIFDLVVERDVVLWNTMISGYIEIGDMESAHKLFDEITCKDTMLWNTMLNGYANSGNIEACEELFEVMPKRNVFSWNGLIGVYANYGCFNEALTTFKRMLSEAKVLPNHVTLATVLSACARLGALDSGMWLHIYAQRIGYKGNISVENALMDMYGKCGKIENAKDVFKGLVKRDLVSWNTIIGGLAMHGHASDALAIFDQMKNAGIQPDGVTFVGVLCACTHIGLVDEGLAYFQSMSDYSISPHIEHYGCLVDLYSRSGHLLAALHLVKMMPMKADSVIWSCLLGASRTYKNMEVAELALEHLIELEPWNPAHYLTSSNIYRDAGKWENMAKLKVAMKDTSFSKIPGYSMIEIHDEAVEFYSSDQRHPKMLEICVCLTSLSKLIQSPRFRPEEMGLQ</sequence>
<dbReference type="Pfam" id="PF13041">
    <property type="entry name" value="PPR_2"/>
    <property type="match status" value="2"/>
</dbReference>
<gene>
    <name evidence="4" type="primary">LOC110798488</name>
</gene>
<feature type="repeat" description="PPR" evidence="2">
    <location>
        <begin position="290"/>
        <end position="324"/>
    </location>
</feature>
<protein>
    <submittedName>
        <fullName evidence="4">Pentatricopeptide repeat-containing protein At1g08070, chloroplastic</fullName>
    </submittedName>
</protein>
<proteinExistence type="predicted"/>
<dbReference type="PANTHER" id="PTHR47926:SF371">
    <property type="entry name" value="TETRATRICOPEPTIDE REPEAT-LIKE SUPERFAMILY PROTEIN"/>
    <property type="match status" value="1"/>
</dbReference>
<evidence type="ECO:0000313" key="4">
    <source>
        <dbReference type="RefSeq" id="XP_021859360.2"/>
    </source>
</evidence>
<feature type="repeat" description="PPR" evidence="2">
    <location>
        <begin position="95"/>
        <end position="129"/>
    </location>
</feature>
<dbReference type="AlphaFoldDB" id="A0A9R0K5L8"/>
<dbReference type="InterPro" id="IPR011990">
    <property type="entry name" value="TPR-like_helical_dom_sf"/>
</dbReference>
<dbReference type="PROSITE" id="PS51375">
    <property type="entry name" value="PPR"/>
    <property type="match status" value="4"/>
</dbReference>
<dbReference type="Gene3D" id="1.25.40.10">
    <property type="entry name" value="Tetratricopeptide repeat domain"/>
    <property type="match status" value="4"/>
</dbReference>
<evidence type="ECO:0000313" key="3">
    <source>
        <dbReference type="Proteomes" id="UP000813463"/>
    </source>
</evidence>
<dbReference type="KEGG" id="soe:110798488"/>
<dbReference type="GeneID" id="110798488"/>
<feature type="repeat" description="PPR" evidence="2">
    <location>
        <begin position="325"/>
        <end position="359"/>
    </location>
</feature>
<dbReference type="InterPro" id="IPR046848">
    <property type="entry name" value="E_motif"/>
</dbReference>
<dbReference type="Proteomes" id="UP000813463">
    <property type="component" value="Chromosome 3"/>
</dbReference>
<accession>A0A9R0K5L8</accession>
<organism evidence="3 4">
    <name type="scientific">Spinacia oleracea</name>
    <name type="common">Spinach</name>
    <dbReference type="NCBI Taxonomy" id="3562"/>
    <lineage>
        <taxon>Eukaryota</taxon>
        <taxon>Viridiplantae</taxon>
        <taxon>Streptophyta</taxon>
        <taxon>Embryophyta</taxon>
        <taxon>Tracheophyta</taxon>
        <taxon>Spermatophyta</taxon>
        <taxon>Magnoliopsida</taxon>
        <taxon>eudicotyledons</taxon>
        <taxon>Gunneridae</taxon>
        <taxon>Pentapetalae</taxon>
        <taxon>Caryophyllales</taxon>
        <taxon>Chenopodiaceae</taxon>
        <taxon>Chenopodioideae</taxon>
        <taxon>Anserineae</taxon>
        <taxon>Spinacia</taxon>
    </lineage>
</organism>